<evidence type="ECO:0000259" key="2">
    <source>
        <dbReference type="PROSITE" id="PS51464"/>
    </source>
</evidence>
<evidence type="ECO:0000256" key="1">
    <source>
        <dbReference type="ARBA" id="ARBA00009235"/>
    </source>
</evidence>
<evidence type="ECO:0000313" key="3">
    <source>
        <dbReference type="EMBL" id="BCX82962.1"/>
    </source>
</evidence>
<comment type="similarity">
    <text evidence="1">Belongs to the SIS family. PHI subfamily.</text>
</comment>
<dbReference type="InterPro" id="IPR046348">
    <property type="entry name" value="SIS_dom_sf"/>
</dbReference>
<dbReference type="InterPro" id="IPR017552">
    <property type="entry name" value="PHI/rmpB"/>
</dbReference>
<dbReference type="PANTHER" id="PTHR43443">
    <property type="entry name" value="3-HEXULOSE-6-PHOSPHATE ISOMERASE"/>
    <property type="match status" value="1"/>
</dbReference>
<dbReference type="CDD" id="cd05005">
    <property type="entry name" value="SIS_PHI"/>
    <property type="match status" value="1"/>
</dbReference>
<dbReference type="PROSITE" id="PS51464">
    <property type="entry name" value="SIS"/>
    <property type="match status" value="1"/>
</dbReference>
<dbReference type="SUPFAM" id="SSF53697">
    <property type="entry name" value="SIS domain"/>
    <property type="match status" value="1"/>
</dbReference>
<feature type="domain" description="SIS" evidence="2">
    <location>
        <begin position="27"/>
        <end position="167"/>
    </location>
</feature>
<dbReference type="GO" id="GO:0097367">
    <property type="term" value="F:carbohydrate derivative binding"/>
    <property type="evidence" value="ECO:0007669"/>
    <property type="project" value="InterPro"/>
</dbReference>
<proteinExistence type="inferred from homology"/>
<dbReference type="GO" id="GO:0043800">
    <property type="term" value="F:6-phospho-3-hexuloisomerase activity"/>
    <property type="evidence" value="ECO:0007669"/>
    <property type="project" value="UniProtKB-EC"/>
</dbReference>
<dbReference type="Gene3D" id="3.40.50.10490">
    <property type="entry name" value="Glucose-6-phosphate isomerase like protein, domain 1"/>
    <property type="match status" value="1"/>
</dbReference>
<keyword evidence="4" id="KW-1185">Reference proteome</keyword>
<dbReference type="InterPro" id="IPR001347">
    <property type="entry name" value="SIS_dom"/>
</dbReference>
<dbReference type="KEGG" id="mcau:MIT9_P2553"/>
<dbReference type="RefSeq" id="WP_317705343.1">
    <property type="nucleotide sequence ID" value="NZ_AP024714.1"/>
</dbReference>
<dbReference type="Proteomes" id="UP001321825">
    <property type="component" value="Chromosome"/>
</dbReference>
<dbReference type="Pfam" id="PF01380">
    <property type="entry name" value="SIS"/>
    <property type="match status" value="1"/>
</dbReference>
<name>A0AAU9CTY9_9GAMM</name>
<accession>A0AAU9CTY9</accession>
<dbReference type="EC" id="5.3.1.27" evidence="3"/>
<keyword evidence="3" id="KW-0413">Isomerase</keyword>
<reference evidence="4" key="1">
    <citation type="journal article" date="2024" name="Int. J. Syst. Evol. Microbiol.">
        <title>Methylomarinovum tepidoasis sp. nov., a moderately thermophilic methanotroph of the family Methylothermaceae isolated from a deep-sea hydrothermal field.</title>
        <authorList>
            <person name="Hirayama H."/>
            <person name="Takaki Y."/>
            <person name="Abe M."/>
            <person name="Miyazaki M."/>
            <person name="Uematsu K."/>
            <person name="Matsui Y."/>
            <person name="Takai K."/>
        </authorList>
    </citation>
    <scope>NUCLEOTIDE SEQUENCE [LARGE SCALE GENOMIC DNA]</scope>
    <source>
        <strain evidence="4">IT-9</strain>
    </source>
</reference>
<protein>
    <submittedName>
        <fullName evidence="3">6-phospho-3-hexuloisomerase</fullName>
        <ecNumber evidence="3">5.3.1.27</ecNumber>
    </submittedName>
</protein>
<organism evidence="3 4">
    <name type="scientific">Methylomarinovum caldicuralii</name>
    <dbReference type="NCBI Taxonomy" id="438856"/>
    <lineage>
        <taxon>Bacteria</taxon>
        <taxon>Pseudomonadati</taxon>
        <taxon>Pseudomonadota</taxon>
        <taxon>Gammaproteobacteria</taxon>
        <taxon>Methylococcales</taxon>
        <taxon>Methylothermaceae</taxon>
        <taxon>Methylomarinovum</taxon>
    </lineage>
</organism>
<dbReference type="EMBL" id="AP024714">
    <property type="protein sequence ID" value="BCX82962.1"/>
    <property type="molecule type" value="Genomic_DNA"/>
</dbReference>
<dbReference type="AlphaFoldDB" id="A0AAU9CTY9"/>
<evidence type="ECO:0000313" key="4">
    <source>
        <dbReference type="Proteomes" id="UP001321825"/>
    </source>
</evidence>
<dbReference type="NCBIfam" id="TIGR03127">
    <property type="entry name" value="RuMP_HxlB"/>
    <property type="match status" value="1"/>
</dbReference>
<sequence length="179" mass="19529">MSPHRKLVLDKITEILSVTPDEYEDRLTAMVDAAEQVFVGGMGRSGLVTKFFVMRLMHAGYKAFVLGETVTPAIRKGDLFIVISGSGETGSMITNAKKAKEVGAKVVLLTAKSSSTLAEIADEVLQIGTDDSYAKVKGLPMGTMFELSTLIFLEAMVSHIIHEKGIPEEKMRERHANLE</sequence>
<dbReference type="GO" id="GO:1901135">
    <property type="term" value="P:carbohydrate derivative metabolic process"/>
    <property type="evidence" value="ECO:0007669"/>
    <property type="project" value="InterPro"/>
</dbReference>
<dbReference type="PANTHER" id="PTHR43443:SF1">
    <property type="entry name" value="3-HEXULOSE-6-PHOSPHATE ISOMERASE"/>
    <property type="match status" value="1"/>
</dbReference>
<gene>
    <name evidence="3" type="ORF">MIT9_P2553</name>
</gene>